<comment type="caution">
    <text evidence="1">The sequence shown here is derived from an EMBL/GenBank/DDBJ whole genome shotgun (WGS) entry which is preliminary data.</text>
</comment>
<gene>
    <name evidence="1" type="ORF">HOP12_14605</name>
</gene>
<dbReference type="SUPFAM" id="SSF51445">
    <property type="entry name" value="(Trans)glycosidases"/>
    <property type="match status" value="1"/>
</dbReference>
<organism evidence="1 2">
    <name type="scientific">Eiseniibacteriota bacterium</name>
    <dbReference type="NCBI Taxonomy" id="2212470"/>
    <lineage>
        <taxon>Bacteria</taxon>
        <taxon>Candidatus Eiseniibacteriota</taxon>
    </lineage>
</organism>
<dbReference type="InterPro" id="IPR017853">
    <property type="entry name" value="GH"/>
</dbReference>
<proteinExistence type="predicted"/>
<dbReference type="EMBL" id="JABFRW010000191">
    <property type="protein sequence ID" value="NOT35372.1"/>
    <property type="molecule type" value="Genomic_DNA"/>
</dbReference>
<evidence type="ECO:0000313" key="1">
    <source>
        <dbReference type="EMBL" id="NOT35372.1"/>
    </source>
</evidence>
<sequence>MREARPVGGRSRADRVAHALRASEAIACLSLVSALLAPSASLASRPSPRAANARAASGPPRFVLFGWVSPPPESTTRARIDEMAELGLNLMLPPENDAGRPPDNHARLSHATASGLQCLVFDDRLAAAFGLGLETPAGSALLDSAAAAYRGSAAFLGWYLGDEPTPPWAPQRSVHEALRSRDPSHLTWNNLLGPASFATDSQWRSYMSGYLDSIPAAVLSSAHYDFLRTETRGRFFEFASGLRAVADAHGVPFWGIVQLVEHGPYRALTAGELRWQASHLLAYGARGIGYFTYWTPAPDTFWNFQSAIIARNGTRTPAYDVLRDFHARLRPAGETLADCAWISTQVTGDLPAGAEPFVADPFVRGTAGRVTLGRFLGPGGLMHLVVVNRNPVATQVVLLRLGRLDVDLLTQFGTWNRAQGLEDPDGVSVPLIIEPGGFALLRLSPSAPIPAGDGGGIQVAPNPARGVVSLRLATRPHPGTLEILDALGRGVWKRDLAESTFEYGWTGVDLDGRPVPPGRYLARWRGASGESTTSFVWLGR</sequence>
<reference evidence="1 2" key="1">
    <citation type="submission" date="2020-04" db="EMBL/GenBank/DDBJ databases">
        <title>Metagenomic profiling of ammonia- and methane-oxidizing microorganisms in a Dutch drinking water treatment plant.</title>
        <authorList>
            <person name="Poghosyan L."/>
            <person name="Leucker S."/>
        </authorList>
    </citation>
    <scope>NUCLEOTIDE SEQUENCE [LARGE SCALE GENOMIC DNA]</scope>
    <source>
        <strain evidence="1">S-RSF-IL-03</strain>
    </source>
</reference>
<dbReference type="AlphaFoldDB" id="A0A849SJ14"/>
<accession>A0A849SJ14</accession>
<dbReference type="Gene3D" id="3.20.20.80">
    <property type="entry name" value="Glycosidases"/>
    <property type="match status" value="1"/>
</dbReference>
<name>A0A849SJ14_UNCEI</name>
<protein>
    <recommendedName>
        <fullName evidence="3">Glycoside hydrolase family 42 N-terminal domain-containing protein</fullName>
    </recommendedName>
</protein>
<evidence type="ECO:0000313" key="2">
    <source>
        <dbReference type="Proteomes" id="UP000580839"/>
    </source>
</evidence>
<evidence type="ECO:0008006" key="3">
    <source>
        <dbReference type="Google" id="ProtNLM"/>
    </source>
</evidence>
<dbReference type="Proteomes" id="UP000580839">
    <property type="component" value="Unassembled WGS sequence"/>
</dbReference>